<dbReference type="NCBIfam" id="NF009150">
    <property type="entry name" value="PRK12497.1-3"/>
    <property type="match status" value="1"/>
</dbReference>
<dbReference type="GO" id="GO:0003676">
    <property type="term" value="F:nucleic acid binding"/>
    <property type="evidence" value="ECO:0007669"/>
    <property type="project" value="InterPro"/>
</dbReference>
<dbReference type="InterPro" id="IPR003509">
    <property type="entry name" value="UPF0102_YraN-like"/>
</dbReference>
<reference evidence="3 4" key="1">
    <citation type="submission" date="2020-04" db="EMBL/GenBank/DDBJ databases">
        <authorList>
            <person name="De Canck E."/>
        </authorList>
    </citation>
    <scope>NUCLEOTIDE SEQUENCE [LARGE SCALE GENOMIC DNA]</scope>
    <source>
        <strain evidence="3 4">LMG 28138</strain>
    </source>
</reference>
<gene>
    <name evidence="3" type="ORF">LMG28138_00453</name>
</gene>
<dbReference type="Pfam" id="PF02021">
    <property type="entry name" value="UPF0102"/>
    <property type="match status" value="1"/>
</dbReference>
<dbReference type="Proteomes" id="UP000494115">
    <property type="component" value="Unassembled WGS sequence"/>
</dbReference>
<organism evidence="3 4">
    <name type="scientific">Pararobbsia alpina</name>
    <dbReference type="NCBI Taxonomy" id="621374"/>
    <lineage>
        <taxon>Bacteria</taxon>
        <taxon>Pseudomonadati</taxon>
        <taxon>Pseudomonadota</taxon>
        <taxon>Betaproteobacteria</taxon>
        <taxon>Burkholderiales</taxon>
        <taxon>Burkholderiaceae</taxon>
        <taxon>Pararobbsia</taxon>
    </lineage>
</organism>
<dbReference type="InterPro" id="IPR011335">
    <property type="entry name" value="Restrct_endonuc-II-like"/>
</dbReference>
<dbReference type="RefSeq" id="WP_175103023.1">
    <property type="nucleotide sequence ID" value="NZ_CADIKM010000002.1"/>
</dbReference>
<proteinExistence type="inferred from homology"/>
<name>A0A6S7AV10_9BURK</name>
<evidence type="ECO:0000313" key="4">
    <source>
        <dbReference type="Proteomes" id="UP000494115"/>
    </source>
</evidence>
<dbReference type="AlphaFoldDB" id="A0A6S7AV10"/>
<comment type="similarity">
    <text evidence="1 2">Belongs to the UPF0102 family.</text>
</comment>
<protein>
    <recommendedName>
        <fullName evidence="2">UPF0102 protein LMG28138_00453</fullName>
    </recommendedName>
</protein>
<dbReference type="SUPFAM" id="SSF52980">
    <property type="entry name" value="Restriction endonuclease-like"/>
    <property type="match status" value="1"/>
</dbReference>
<evidence type="ECO:0000256" key="2">
    <source>
        <dbReference type="HAMAP-Rule" id="MF_00048"/>
    </source>
</evidence>
<dbReference type="PANTHER" id="PTHR34039:SF1">
    <property type="entry name" value="UPF0102 PROTEIN YRAN"/>
    <property type="match status" value="1"/>
</dbReference>
<dbReference type="NCBIfam" id="TIGR00252">
    <property type="entry name" value="YraN family protein"/>
    <property type="match status" value="1"/>
</dbReference>
<sequence length="116" mass="13383">MSIDAGRRYEDTACEYLEARGLHCIARNVRYRFGEIDLVMRDEAGMLIFVEVRARRSSRFGGALGSIDAHKRARVQLAARSFLLRYQNRPPRCRFDVVAFEDGRIEWVPNAFDATL</sequence>
<evidence type="ECO:0000256" key="1">
    <source>
        <dbReference type="ARBA" id="ARBA00006738"/>
    </source>
</evidence>
<accession>A0A6S7AV10</accession>
<dbReference type="InterPro" id="IPR011856">
    <property type="entry name" value="tRNA_endonuc-like_dom_sf"/>
</dbReference>
<dbReference type="EMBL" id="CADIKM010000002">
    <property type="protein sequence ID" value="CAB3778321.1"/>
    <property type="molecule type" value="Genomic_DNA"/>
</dbReference>
<dbReference type="Gene3D" id="3.40.1350.10">
    <property type="match status" value="1"/>
</dbReference>
<dbReference type="PANTHER" id="PTHR34039">
    <property type="entry name" value="UPF0102 PROTEIN YRAN"/>
    <property type="match status" value="1"/>
</dbReference>
<keyword evidence="4" id="KW-1185">Reference proteome</keyword>
<evidence type="ECO:0000313" key="3">
    <source>
        <dbReference type="EMBL" id="CAB3778321.1"/>
    </source>
</evidence>
<dbReference type="HAMAP" id="MF_00048">
    <property type="entry name" value="UPF0102"/>
    <property type="match status" value="1"/>
</dbReference>